<dbReference type="AlphaFoldDB" id="A0AA40FTE0"/>
<evidence type="ECO:0000313" key="3">
    <source>
        <dbReference type="Proteomes" id="UP001177670"/>
    </source>
</evidence>
<reference evidence="2" key="1">
    <citation type="submission" date="2021-10" db="EMBL/GenBank/DDBJ databases">
        <title>Melipona bicolor Genome sequencing and assembly.</title>
        <authorList>
            <person name="Araujo N.S."/>
            <person name="Arias M.C."/>
        </authorList>
    </citation>
    <scope>NUCLEOTIDE SEQUENCE</scope>
    <source>
        <strain evidence="2">USP_2M_L1-L4_2017</strain>
        <tissue evidence="2">Whole body</tissue>
    </source>
</reference>
<protein>
    <submittedName>
        <fullName evidence="2">Uncharacterized protein</fullName>
    </submittedName>
</protein>
<sequence>MKVISIRIYGTRSNCTLKNTSPFDGRIIPLFHELRSHPLTLVRSTDPQRRSRAFHLFPFFSLSQFLSPECSPNVFAPNDAKSITLKSLKFLGESADRSQLGLSPPLPPPRVSNRRATPIGRAAR</sequence>
<organism evidence="2 3">
    <name type="scientific">Melipona bicolor</name>
    <dbReference type="NCBI Taxonomy" id="60889"/>
    <lineage>
        <taxon>Eukaryota</taxon>
        <taxon>Metazoa</taxon>
        <taxon>Ecdysozoa</taxon>
        <taxon>Arthropoda</taxon>
        <taxon>Hexapoda</taxon>
        <taxon>Insecta</taxon>
        <taxon>Pterygota</taxon>
        <taxon>Neoptera</taxon>
        <taxon>Endopterygota</taxon>
        <taxon>Hymenoptera</taxon>
        <taxon>Apocrita</taxon>
        <taxon>Aculeata</taxon>
        <taxon>Apoidea</taxon>
        <taxon>Anthophila</taxon>
        <taxon>Apidae</taxon>
        <taxon>Melipona</taxon>
    </lineage>
</organism>
<comment type="caution">
    <text evidence="2">The sequence shown here is derived from an EMBL/GenBank/DDBJ whole genome shotgun (WGS) entry which is preliminary data.</text>
</comment>
<dbReference type="Proteomes" id="UP001177670">
    <property type="component" value="Unassembled WGS sequence"/>
</dbReference>
<name>A0AA40FTE0_9HYME</name>
<accession>A0AA40FTE0</accession>
<feature type="region of interest" description="Disordered" evidence="1">
    <location>
        <begin position="96"/>
        <end position="124"/>
    </location>
</feature>
<gene>
    <name evidence="2" type="ORF">K0M31_006352</name>
</gene>
<proteinExistence type="predicted"/>
<evidence type="ECO:0000256" key="1">
    <source>
        <dbReference type="SAM" id="MobiDB-lite"/>
    </source>
</evidence>
<dbReference type="EMBL" id="JAHYIQ010000017">
    <property type="protein sequence ID" value="KAK1125015.1"/>
    <property type="molecule type" value="Genomic_DNA"/>
</dbReference>
<evidence type="ECO:0000313" key="2">
    <source>
        <dbReference type="EMBL" id="KAK1125015.1"/>
    </source>
</evidence>
<keyword evidence="3" id="KW-1185">Reference proteome</keyword>